<dbReference type="PANTHER" id="PTHR13060">
    <property type="entry name" value="SGT1 PROTEIN HSGT1 SUPPRESSOR OF GCR2"/>
    <property type="match status" value="1"/>
</dbReference>
<dbReference type="InParanoid" id="A0A6J0BA26"/>
<protein>
    <submittedName>
        <fullName evidence="3">Protein ecdysoneless isoform X1</fullName>
    </submittedName>
</protein>
<dbReference type="AlphaFoldDB" id="A0A6J0BA26"/>
<dbReference type="Proteomes" id="UP000829291">
    <property type="component" value="Chromosome 2"/>
</dbReference>
<evidence type="ECO:0000313" key="3">
    <source>
        <dbReference type="RefSeq" id="XP_015511022.2"/>
    </source>
</evidence>
<evidence type="ECO:0000256" key="1">
    <source>
        <dbReference type="SAM" id="MobiDB-lite"/>
    </source>
</evidence>
<feature type="compositionally biased region" description="Basic and acidic residues" evidence="1">
    <location>
        <begin position="474"/>
        <end position="487"/>
    </location>
</feature>
<dbReference type="GeneID" id="107217854"/>
<organism evidence="3">
    <name type="scientific">Neodiprion lecontei</name>
    <name type="common">Redheaded pine sawfly</name>
    <dbReference type="NCBI Taxonomy" id="441921"/>
    <lineage>
        <taxon>Eukaryota</taxon>
        <taxon>Metazoa</taxon>
        <taxon>Ecdysozoa</taxon>
        <taxon>Arthropoda</taxon>
        <taxon>Hexapoda</taxon>
        <taxon>Insecta</taxon>
        <taxon>Pterygota</taxon>
        <taxon>Neoptera</taxon>
        <taxon>Endopterygota</taxon>
        <taxon>Hymenoptera</taxon>
        <taxon>Tenthredinoidea</taxon>
        <taxon>Diprionidae</taxon>
        <taxon>Diprioninae</taxon>
        <taxon>Neodiprion</taxon>
    </lineage>
</organism>
<dbReference type="FunCoup" id="A0A6J0BA26">
    <property type="interactions" value="2529"/>
</dbReference>
<dbReference type="KEGG" id="nlo:107217854"/>
<dbReference type="PANTHER" id="PTHR13060:SF0">
    <property type="entry name" value="PROTEIN ECDYSONELESS HOMOLOG"/>
    <property type="match status" value="1"/>
</dbReference>
<sequence length="618" mass="70402">MSIPLQYTREDDLVECFLFPHLCYKSTEEISQDELVSEINKYNNRISKYTHEYIWHRDSLGFQARTKNIIQLNKELDGGARVEDYQLPPHIYASLRFDEDVGDEWFLVFLVMELTKAFDGLIVKLVDSDGEFLLIEAAESLPSWATPQTCQDRVFIYNGEIHVVRDENLSYIEMLRNIREKPTASRMQYGIQAAIQKKIAIYPEEIQNRIHKARVFLPERAIAILKQEPGLIAAALRTVCQSDPLERKVCQAMKYFPPEQRAMVNVKMTRCLYAMATHCRYAGDPRTGWNLPSPNDSCHKPHLLGIKISCGLEMLVARASRKIKQNEDNENKNETEWVAYLKRLTANGYFRNLLEGSQEYNRLLRMAKEYFQSSSRDHSLFGDKNEAHRILETWRNAPHHDIESLSEGRLSPPDNDNWLNIDPEQLHSMLDQQWSSNDRMVDQHPPSIQEKVREFLQHSSDVDGVQFPGQLSKSNDDNSEIRANGDADDTRIDFNADAFDSALRGILDLVVPGDENDFDSNSEGSLGGSEEDKGGELDKYMRLLDSQLEMDLHLSGLREKSNTDTCVEDSTMELNLKESAEGEAGGAGAVGNILGGPIRRLLHLHLQSPSTVPPDLQS</sequence>
<keyword evidence="2" id="KW-1185">Reference proteome</keyword>
<feature type="region of interest" description="Disordered" evidence="1">
    <location>
        <begin position="512"/>
        <end position="535"/>
    </location>
</feature>
<dbReference type="GO" id="GO:0005634">
    <property type="term" value="C:nucleus"/>
    <property type="evidence" value="ECO:0007669"/>
    <property type="project" value="TreeGrafter"/>
</dbReference>
<reference evidence="3" key="1">
    <citation type="submission" date="2025-08" db="UniProtKB">
        <authorList>
            <consortium name="RefSeq"/>
        </authorList>
    </citation>
    <scope>IDENTIFICATION</scope>
    <source>
        <tissue evidence="3">Thorax and Abdomen</tissue>
    </source>
</reference>
<dbReference type="InterPro" id="IPR010770">
    <property type="entry name" value="Ecd"/>
</dbReference>
<evidence type="ECO:0000313" key="2">
    <source>
        <dbReference type="Proteomes" id="UP000829291"/>
    </source>
</evidence>
<accession>A0A6J0BA26</accession>
<dbReference type="Pfam" id="PF07093">
    <property type="entry name" value="SGT1"/>
    <property type="match status" value="1"/>
</dbReference>
<dbReference type="OrthoDB" id="27237at2759"/>
<gene>
    <name evidence="3" type="primary">LOC107217854</name>
</gene>
<name>A0A6J0BA26_NEOLC</name>
<proteinExistence type="predicted"/>
<dbReference type="RefSeq" id="XP_015511022.2">
    <property type="nucleotide sequence ID" value="XM_015655536.2"/>
</dbReference>
<feature type="region of interest" description="Disordered" evidence="1">
    <location>
        <begin position="463"/>
        <end position="487"/>
    </location>
</feature>